<dbReference type="InterPro" id="IPR007219">
    <property type="entry name" value="XnlR_reg_dom"/>
</dbReference>
<feature type="domain" description="Xylanolytic transcriptional activator regulatory" evidence="7">
    <location>
        <begin position="280"/>
        <end position="345"/>
    </location>
</feature>
<sequence>MPDRRRVFKFVAGDSRKQPRRACESCRKRKRRCAHGTRFEMQASRHASTESTSPRIVRPEGGVITVPATGTNSGIAGISKNQTHGQRGANADGESWFVGNTDPEGALLIATRPVSTSHEIKQHDLGVWLQIPLDKPRPSLISCPDPLISSVLLSHVKEQCLTVLPSQDDMEALLQIYKENIHPIFPVLDHDAYQSMALDSPEKTLLSQSICIAVSRDRRAKQYLRLPTQPHMSHSNTSQSIKSAVTTALALGVVQDKMVLIQAMTLTSLFTQFSGDRQEPAELLSRAICHAQTIGLHHKSQEKIEARLFCCLYALDILTSACLGRPVQLHRRDFGHDLSLSIAAQEGCFQLFFRVIQLLDYAIEIYRPGGHSAWEGTFPSFEDLIDEVTEGLSQIDVSLIATIEVLYNAVAILSCHSTNLHGISRTRSSESHLRQTLSASRVTYIVGEEFREELSLFPFVPYAVALSLRASYHALLQSKAAIFRDRARRQLRANCRILRELGGDFYSASLMADLGERVINETGGQEGGDSRRNRQEDLQPYPPGDTAAGSGNSADVWVQDNNNTAQFPDSTGGTGPSDIGLFDPMSFLGIFDNFEHEIEAFGGMVN</sequence>
<evidence type="ECO:0000256" key="5">
    <source>
        <dbReference type="ARBA" id="ARBA00023242"/>
    </source>
</evidence>
<organism evidence="8 9">
    <name type="scientific">Aspergillus ustus</name>
    <dbReference type="NCBI Taxonomy" id="40382"/>
    <lineage>
        <taxon>Eukaryota</taxon>
        <taxon>Fungi</taxon>
        <taxon>Dikarya</taxon>
        <taxon>Ascomycota</taxon>
        <taxon>Pezizomycotina</taxon>
        <taxon>Eurotiomycetes</taxon>
        <taxon>Eurotiomycetidae</taxon>
        <taxon>Eurotiales</taxon>
        <taxon>Aspergillaceae</taxon>
        <taxon>Aspergillus</taxon>
        <taxon>Aspergillus subgen. Nidulantes</taxon>
    </lineage>
</organism>
<dbReference type="CDD" id="cd12148">
    <property type="entry name" value="fungal_TF_MHR"/>
    <property type="match status" value="1"/>
</dbReference>
<dbReference type="Proteomes" id="UP000053475">
    <property type="component" value="Unassembled WGS sequence"/>
</dbReference>
<name>A0A0C1EFD0_ASPUT</name>
<dbReference type="CDD" id="cd00067">
    <property type="entry name" value="GAL4"/>
    <property type="match status" value="1"/>
</dbReference>
<dbReference type="GO" id="GO:0003677">
    <property type="term" value="F:DNA binding"/>
    <property type="evidence" value="ECO:0007669"/>
    <property type="project" value="UniProtKB-KW"/>
</dbReference>
<evidence type="ECO:0000256" key="3">
    <source>
        <dbReference type="ARBA" id="ARBA00023125"/>
    </source>
</evidence>
<dbReference type="PANTHER" id="PTHR47171:SF6">
    <property type="entry name" value="SPECIFIC TRANSCRIPTION FACTOR, PUTATIVE (AFU_ORTHOLOGUE AFUA_2G06130)-RELATED"/>
    <property type="match status" value="1"/>
</dbReference>
<evidence type="ECO:0000256" key="4">
    <source>
        <dbReference type="ARBA" id="ARBA00023163"/>
    </source>
</evidence>
<dbReference type="SMART" id="SM00906">
    <property type="entry name" value="Fungal_trans"/>
    <property type="match status" value="1"/>
</dbReference>
<dbReference type="GO" id="GO:0006351">
    <property type="term" value="P:DNA-templated transcription"/>
    <property type="evidence" value="ECO:0007669"/>
    <property type="project" value="InterPro"/>
</dbReference>
<dbReference type="GO" id="GO:0000981">
    <property type="term" value="F:DNA-binding transcription factor activity, RNA polymerase II-specific"/>
    <property type="evidence" value="ECO:0007669"/>
    <property type="project" value="InterPro"/>
</dbReference>
<keyword evidence="9" id="KW-1185">Reference proteome</keyword>
<evidence type="ECO:0000313" key="8">
    <source>
        <dbReference type="EMBL" id="KIA75364.1"/>
    </source>
</evidence>
<proteinExistence type="predicted"/>
<keyword evidence="5" id="KW-0539">Nucleus</keyword>
<dbReference type="InterPro" id="IPR052073">
    <property type="entry name" value="Amide_Lactam_Regulators"/>
</dbReference>
<comment type="caution">
    <text evidence="8">The sequence shown here is derived from an EMBL/GenBank/DDBJ whole genome shotgun (WGS) entry which is preliminary data.</text>
</comment>
<keyword evidence="1" id="KW-0862">Zinc</keyword>
<feature type="region of interest" description="Disordered" evidence="6">
    <location>
        <begin position="520"/>
        <end position="578"/>
    </location>
</feature>
<evidence type="ECO:0000256" key="1">
    <source>
        <dbReference type="ARBA" id="ARBA00022833"/>
    </source>
</evidence>
<feature type="compositionally biased region" description="Polar residues" evidence="6">
    <location>
        <begin position="549"/>
        <end position="571"/>
    </location>
</feature>
<dbReference type="EMBL" id="JOMC01000206">
    <property type="protein sequence ID" value="KIA75364.1"/>
    <property type="molecule type" value="Genomic_DNA"/>
</dbReference>
<dbReference type="Pfam" id="PF04082">
    <property type="entry name" value="Fungal_trans"/>
    <property type="match status" value="1"/>
</dbReference>
<keyword evidence="3" id="KW-0238">DNA-binding</keyword>
<evidence type="ECO:0000256" key="2">
    <source>
        <dbReference type="ARBA" id="ARBA00023015"/>
    </source>
</evidence>
<reference evidence="8 9" key="1">
    <citation type="submission" date="2014-11" db="EMBL/GenBank/DDBJ databases">
        <title>Genomics derived discovery of secondary metabolites biosynthetic gene clusters in Aspergillus ustus.</title>
        <authorList>
            <person name="Pi B."/>
            <person name="Dai F."/>
            <person name="Song X."/>
            <person name="Zhu C."/>
            <person name="Li H."/>
            <person name="Yu D."/>
        </authorList>
    </citation>
    <scope>NUCLEOTIDE SEQUENCE [LARGE SCALE GENOMIC DNA]</scope>
    <source>
        <strain evidence="8 9">3.3904</strain>
    </source>
</reference>
<feature type="compositionally biased region" description="Basic and acidic residues" evidence="6">
    <location>
        <begin position="528"/>
        <end position="537"/>
    </location>
</feature>
<dbReference type="AlphaFoldDB" id="A0A0C1EFD0"/>
<keyword evidence="2" id="KW-0805">Transcription regulation</keyword>
<dbReference type="PANTHER" id="PTHR47171">
    <property type="entry name" value="FARA-RELATED"/>
    <property type="match status" value="1"/>
</dbReference>
<evidence type="ECO:0000259" key="7">
    <source>
        <dbReference type="SMART" id="SM00906"/>
    </source>
</evidence>
<evidence type="ECO:0000313" key="9">
    <source>
        <dbReference type="Proteomes" id="UP000053475"/>
    </source>
</evidence>
<gene>
    <name evidence="8" type="ORF">HK57_00147</name>
</gene>
<protein>
    <recommendedName>
        <fullName evidence="7">Xylanolytic transcriptional activator regulatory domain-containing protein</fullName>
    </recommendedName>
</protein>
<dbReference type="InterPro" id="IPR001138">
    <property type="entry name" value="Zn2Cys6_DnaBD"/>
</dbReference>
<accession>A0A0C1EFD0</accession>
<dbReference type="GO" id="GO:0008270">
    <property type="term" value="F:zinc ion binding"/>
    <property type="evidence" value="ECO:0007669"/>
    <property type="project" value="InterPro"/>
</dbReference>
<evidence type="ECO:0000256" key="6">
    <source>
        <dbReference type="SAM" id="MobiDB-lite"/>
    </source>
</evidence>
<keyword evidence="4" id="KW-0804">Transcription</keyword>